<accession>A0A834XDB8</accession>
<dbReference type="AlphaFoldDB" id="A0A834XDB8"/>
<organism evidence="2 3">
    <name type="scientific">Senna tora</name>
    <dbReference type="NCBI Taxonomy" id="362788"/>
    <lineage>
        <taxon>Eukaryota</taxon>
        <taxon>Viridiplantae</taxon>
        <taxon>Streptophyta</taxon>
        <taxon>Embryophyta</taxon>
        <taxon>Tracheophyta</taxon>
        <taxon>Spermatophyta</taxon>
        <taxon>Magnoliopsida</taxon>
        <taxon>eudicotyledons</taxon>
        <taxon>Gunneridae</taxon>
        <taxon>Pentapetalae</taxon>
        <taxon>rosids</taxon>
        <taxon>fabids</taxon>
        <taxon>Fabales</taxon>
        <taxon>Fabaceae</taxon>
        <taxon>Caesalpinioideae</taxon>
        <taxon>Cassia clade</taxon>
        <taxon>Senna</taxon>
    </lineage>
</organism>
<dbReference type="EMBL" id="JAAIUW010000002">
    <property type="protein sequence ID" value="KAF7842360.1"/>
    <property type="molecule type" value="Genomic_DNA"/>
</dbReference>
<evidence type="ECO:0000313" key="3">
    <source>
        <dbReference type="Proteomes" id="UP000634136"/>
    </source>
</evidence>
<keyword evidence="3" id="KW-1185">Reference proteome</keyword>
<reference evidence="2" key="1">
    <citation type="submission" date="2020-09" db="EMBL/GenBank/DDBJ databases">
        <title>Genome-Enabled Discovery of Anthraquinone Biosynthesis in Senna tora.</title>
        <authorList>
            <person name="Kang S.-H."/>
            <person name="Pandey R.P."/>
            <person name="Lee C.-M."/>
            <person name="Sim J.-S."/>
            <person name="Jeong J.-T."/>
            <person name="Choi B.-S."/>
            <person name="Jung M."/>
            <person name="Ginzburg D."/>
            <person name="Zhao K."/>
            <person name="Won S.Y."/>
            <person name="Oh T.-J."/>
            <person name="Yu Y."/>
            <person name="Kim N.-H."/>
            <person name="Lee O.R."/>
            <person name="Lee T.-H."/>
            <person name="Bashyal P."/>
            <person name="Kim T.-S."/>
            <person name="Lee W.-H."/>
            <person name="Kawkins C."/>
            <person name="Kim C.-K."/>
            <person name="Kim J.S."/>
            <person name="Ahn B.O."/>
            <person name="Rhee S.Y."/>
            <person name="Sohng J.K."/>
        </authorList>
    </citation>
    <scope>NUCLEOTIDE SEQUENCE</scope>
    <source>
        <tissue evidence="2">Leaf</tissue>
    </source>
</reference>
<evidence type="ECO:0000256" key="1">
    <source>
        <dbReference type="SAM" id="MobiDB-lite"/>
    </source>
</evidence>
<comment type="caution">
    <text evidence="2">The sequence shown here is derived from an EMBL/GenBank/DDBJ whole genome shotgun (WGS) entry which is preliminary data.</text>
</comment>
<feature type="compositionally biased region" description="Basic and acidic residues" evidence="1">
    <location>
        <begin position="28"/>
        <end position="46"/>
    </location>
</feature>
<feature type="region of interest" description="Disordered" evidence="1">
    <location>
        <begin position="1"/>
        <end position="46"/>
    </location>
</feature>
<sequence>MGSDVVIEASGPLATGESSKPNAAVKQPTREKRERKAPIWAKDYKM</sequence>
<evidence type="ECO:0000313" key="2">
    <source>
        <dbReference type="EMBL" id="KAF7842360.1"/>
    </source>
</evidence>
<name>A0A834XDB8_9FABA</name>
<proteinExistence type="predicted"/>
<protein>
    <submittedName>
        <fullName evidence="2">Uncharacterized protein</fullName>
    </submittedName>
</protein>
<gene>
    <name evidence="2" type="ORF">G2W53_004658</name>
</gene>
<dbReference type="Proteomes" id="UP000634136">
    <property type="component" value="Unassembled WGS sequence"/>
</dbReference>